<gene>
    <name evidence="3" type="ORF">FCL42_20240</name>
</gene>
<dbReference type="RefSeq" id="WP_136865250.1">
    <property type="nucleotide sequence ID" value="NZ_SWCJ01000025.1"/>
</dbReference>
<dbReference type="Pfam" id="PF14302">
    <property type="entry name" value="DUF4377"/>
    <property type="match status" value="1"/>
</dbReference>
<feature type="chain" id="PRO_5020874836" evidence="1">
    <location>
        <begin position="19"/>
        <end position="106"/>
    </location>
</feature>
<evidence type="ECO:0000259" key="2">
    <source>
        <dbReference type="Pfam" id="PF14302"/>
    </source>
</evidence>
<dbReference type="EMBL" id="SWCJ01000025">
    <property type="protein sequence ID" value="TKB49677.1"/>
    <property type="molecule type" value="Genomic_DNA"/>
</dbReference>
<dbReference type="AlphaFoldDB" id="A0A4U1BEM9"/>
<dbReference type="Proteomes" id="UP000305675">
    <property type="component" value="Unassembled WGS sequence"/>
</dbReference>
<keyword evidence="1" id="KW-0732">Signal</keyword>
<evidence type="ECO:0000313" key="4">
    <source>
        <dbReference type="Proteomes" id="UP000305675"/>
    </source>
</evidence>
<accession>A0A4U1BEM9</accession>
<sequence>MRMLLSALVLALVTGCTAAPKPGYVVNVAPQKTHCVGVGPMQCLVVDDQLFYEPIIGFEFEPGFEYKLRIQRIEAFTDGQIPADASRYQYKLLEVLSKTPAASARG</sequence>
<dbReference type="PROSITE" id="PS51257">
    <property type="entry name" value="PROKAR_LIPOPROTEIN"/>
    <property type="match status" value="1"/>
</dbReference>
<feature type="domain" description="DUF4377" evidence="2">
    <location>
        <begin position="28"/>
        <end position="98"/>
    </location>
</feature>
<protein>
    <submittedName>
        <fullName evidence="3">DUF4377 domain-containing protein</fullName>
    </submittedName>
</protein>
<reference evidence="3 4" key="1">
    <citation type="submission" date="2019-04" db="EMBL/GenBank/DDBJ databases">
        <authorList>
            <person name="Hwang J.C."/>
        </authorList>
    </citation>
    <scope>NUCLEOTIDE SEQUENCE [LARGE SCALE GENOMIC DNA]</scope>
    <source>
        <strain evidence="3 4">IMCC35002</strain>
    </source>
</reference>
<dbReference type="OrthoDB" id="7871744at2"/>
<name>A0A4U1BEM9_9GAMM</name>
<keyword evidence="4" id="KW-1185">Reference proteome</keyword>
<proteinExistence type="predicted"/>
<comment type="caution">
    <text evidence="3">The sequence shown here is derived from an EMBL/GenBank/DDBJ whole genome shotgun (WGS) entry which is preliminary data.</text>
</comment>
<dbReference type="InterPro" id="IPR025485">
    <property type="entry name" value="DUF4377"/>
</dbReference>
<evidence type="ECO:0000313" key="3">
    <source>
        <dbReference type="EMBL" id="TKB49677.1"/>
    </source>
</evidence>
<evidence type="ECO:0000256" key="1">
    <source>
        <dbReference type="SAM" id="SignalP"/>
    </source>
</evidence>
<feature type="signal peptide" evidence="1">
    <location>
        <begin position="1"/>
        <end position="18"/>
    </location>
</feature>
<organism evidence="3 4">
    <name type="scientific">Ferrimonas aestuarii</name>
    <dbReference type="NCBI Taxonomy" id="2569539"/>
    <lineage>
        <taxon>Bacteria</taxon>
        <taxon>Pseudomonadati</taxon>
        <taxon>Pseudomonadota</taxon>
        <taxon>Gammaproteobacteria</taxon>
        <taxon>Alteromonadales</taxon>
        <taxon>Ferrimonadaceae</taxon>
        <taxon>Ferrimonas</taxon>
    </lineage>
</organism>